<organism evidence="1 2">
    <name type="scientific">Chitinophaga tropicalis</name>
    <dbReference type="NCBI Taxonomy" id="2683588"/>
    <lineage>
        <taxon>Bacteria</taxon>
        <taxon>Pseudomonadati</taxon>
        <taxon>Bacteroidota</taxon>
        <taxon>Chitinophagia</taxon>
        <taxon>Chitinophagales</taxon>
        <taxon>Chitinophagaceae</taxon>
        <taxon>Chitinophaga</taxon>
    </lineage>
</organism>
<dbReference type="PIRSF" id="PIRSF035170">
    <property type="entry name" value="HD_phosphohydro"/>
    <property type="match status" value="1"/>
</dbReference>
<sequence>MLRTTWQQLMLQFTDNPAIIEKGYNIIISNYSAAGRHYHNLQHLEALLQLQQQYASAIRDNNTLQLAIFFHDLIYDVKKGDNEEQSALAAIRFLEPLPCPAEKIATYIRATKTHQNPDHDEDLDYFLDFDLSVLGASAEAYKAYTAQIRQEYRVYPDMLYKPGRRKVLQHFLGLPFIYKTNIFREKYEAQARVNLQNELRELE</sequence>
<dbReference type="Gene3D" id="1.10.3210.10">
    <property type="entry name" value="Hypothetical protein af1432"/>
    <property type="match status" value="1"/>
</dbReference>
<protein>
    <recommendedName>
        <fullName evidence="3">Metal-dependent HD superfamily phosphohydrolase</fullName>
    </recommendedName>
</protein>
<evidence type="ECO:0000313" key="2">
    <source>
        <dbReference type="Proteomes" id="UP000461730"/>
    </source>
</evidence>
<dbReference type="Proteomes" id="UP000461730">
    <property type="component" value="Unassembled WGS sequence"/>
</dbReference>
<evidence type="ECO:0000313" key="1">
    <source>
        <dbReference type="EMBL" id="MVT10090.1"/>
    </source>
</evidence>
<dbReference type="PANTHER" id="PTHR21174">
    <property type="match status" value="1"/>
</dbReference>
<dbReference type="AlphaFoldDB" id="A0A7K1U6X1"/>
<proteinExistence type="predicted"/>
<evidence type="ECO:0008006" key="3">
    <source>
        <dbReference type="Google" id="ProtNLM"/>
    </source>
</evidence>
<dbReference type="InterPro" id="IPR009218">
    <property type="entry name" value="HD_phosphohydro"/>
</dbReference>
<dbReference type="SUPFAM" id="SSF109604">
    <property type="entry name" value="HD-domain/PDEase-like"/>
    <property type="match status" value="1"/>
</dbReference>
<dbReference type="RefSeq" id="WP_157307532.1">
    <property type="nucleotide sequence ID" value="NZ_WRXN01000007.1"/>
</dbReference>
<gene>
    <name evidence="1" type="ORF">GO493_17600</name>
</gene>
<keyword evidence="2" id="KW-1185">Reference proteome</keyword>
<reference evidence="1 2" key="1">
    <citation type="submission" date="2019-12" db="EMBL/GenBank/DDBJ databases">
        <title>Chitinophaga sp. strain ysch24 (GDMCC 1.1355), whole genome shotgun sequence.</title>
        <authorList>
            <person name="Zhang X."/>
        </authorList>
    </citation>
    <scope>NUCLEOTIDE SEQUENCE [LARGE SCALE GENOMIC DNA]</scope>
    <source>
        <strain evidence="2">ysch24</strain>
    </source>
</reference>
<dbReference type="PANTHER" id="PTHR21174:SF0">
    <property type="entry name" value="HD PHOSPHOHYDROLASE FAMILY PROTEIN-RELATED"/>
    <property type="match status" value="1"/>
</dbReference>
<accession>A0A7K1U6X1</accession>
<dbReference type="EMBL" id="WRXN01000007">
    <property type="protein sequence ID" value="MVT10090.1"/>
    <property type="molecule type" value="Genomic_DNA"/>
</dbReference>
<name>A0A7K1U6X1_9BACT</name>
<comment type="caution">
    <text evidence="1">The sequence shown here is derived from an EMBL/GenBank/DDBJ whole genome shotgun (WGS) entry which is preliminary data.</text>
</comment>